<reference evidence="1 2" key="1">
    <citation type="submission" date="2017-09" db="EMBL/GenBank/DDBJ databases">
        <title>Large-scale bioinformatics analysis of Bacillus genomes uncovers conserved roles of natural products in bacterial physiology.</title>
        <authorList>
            <consortium name="Agbiome Team Llc"/>
            <person name="Bleich R.M."/>
            <person name="Grubbs K.J."/>
            <person name="Santa Maria K.C."/>
            <person name="Allen S.E."/>
            <person name="Farag S."/>
            <person name="Shank E.A."/>
            <person name="Bowers A."/>
        </authorList>
    </citation>
    <scope>NUCLEOTIDE SEQUENCE [LARGE SCALE GENOMIC DNA]</scope>
    <source>
        <strain evidence="1 2">AFS060060</strain>
    </source>
</reference>
<name>A0A9X7BTB6_BACTU</name>
<dbReference type="RefSeq" id="WP_098685625.1">
    <property type="nucleotide sequence ID" value="NZ_NVDU01000003.1"/>
</dbReference>
<proteinExistence type="predicted"/>
<dbReference type="Proteomes" id="UP000223366">
    <property type="component" value="Unassembled WGS sequence"/>
</dbReference>
<organism evidence="1 2">
    <name type="scientific">Bacillus thuringiensis</name>
    <dbReference type="NCBI Taxonomy" id="1428"/>
    <lineage>
        <taxon>Bacteria</taxon>
        <taxon>Bacillati</taxon>
        <taxon>Bacillota</taxon>
        <taxon>Bacilli</taxon>
        <taxon>Bacillales</taxon>
        <taxon>Bacillaceae</taxon>
        <taxon>Bacillus</taxon>
        <taxon>Bacillus cereus group</taxon>
    </lineage>
</organism>
<gene>
    <name evidence="1" type="ORF">COK99_01840</name>
</gene>
<dbReference type="EMBL" id="NVDU01000003">
    <property type="protein sequence ID" value="PFV35788.1"/>
    <property type="molecule type" value="Genomic_DNA"/>
</dbReference>
<comment type="caution">
    <text evidence="1">The sequence shown here is derived from an EMBL/GenBank/DDBJ whole genome shotgun (WGS) entry which is preliminary data.</text>
</comment>
<sequence>MQYVLIQSGFFVESMDLNQKGEISNVTFTTISEKAKIIEEDELKTYEKALKYHFSDGNYRILPIGTPAHLSSLEEDDALQVHLDFGKSPKDVLKK</sequence>
<evidence type="ECO:0000313" key="1">
    <source>
        <dbReference type="EMBL" id="PFV35788.1"/>
    </source>
</evidence>
<dbReference type="AlphaFoldDB" id="A0A9X7BTB6"/>
<evidence type="ECO:0000313" key="2">
    <source>
        <dbReference type="Proteomes" id="UP000223366"/>
    </source>
</evidence>
<protein>
    <submittedName>
        <fullName evidence="1">Uncharacterized protein</fullName>
    </submittedName>
</protein>
<accession>A0A9X7BTB6</accession>